<dbReference type="AlphaFoldDB" id="A0A518D5P4"/>
<organism evidence="3 4">
    <name type="scientific">Pirellulimonas nuda</name>
    <dbReference type="NCBI Taxonomy" id="2528009"/>
    <lineage>
        <taxon>Bacteria</taxon>
        <taxon>Pseudomonadati</taxon>
        <taxon>Planctomycetota</taxon>
        <taxon>Planctomycetia</taxon>
        <taxon>Pirellulales</taxon>
        <taxon>Lacipirellulaceae</taxon>
        <taxon>Pirellulimonas</taxon>
    </lineage>
</organism>
<accession>A0A518D5P4</accession>
<sequence length="241" mass="26050" precursor="true">MTITRSVAVLLACSLCAAALAKAPADGVYLGREIARTMHFAGAPWLVRNSREREEEPARLLSALGVRRGDVVCDLGCGNGFYSLLLAGLAAPGGEVIAVDIQPEMLDLLRERAEARGVTNIRRVLGGEADPKLPAGEIDLVLMVDVYHELSDPAAMLAAVRASLKPTGRVALVEFRAEDPAVPIKPLHKMTQAQCVREFTANQYKPVGQFDGLPWQHVLFFARDDSPLEGVEIKPWEGGDD</sequence>
<evidence type="ECO:0000256" key="1">
    <source>
        <dbReference type="SAM" id="SignalP"/>
    </source>
</evidence>
<evidence type="ECO:0000259" key="2">
    <source>
        <dbReference type="Pfam" id="PF13847"/>
    </source>
</evidence>
<keyword evidence="3" id="KW-0489">Methyltransferase</keyword>
<dbReference type="Proteomes" id="UP000317429">
    <property type="component" value="Chromosome"/>
</dbReference>
<feature type="domain" description="Methyltransferase" evidence="2">
    <location>
        <begin position="69"/>
        <end position="188"/>
    </location>
</feature>
<dbReference type="SUPFAM" id="SSF53335">
    <property type="entry name" value="S-adenosyl-L-methionine-dependent methyltransferases"/>
    <property type="match status" value="1"/>
</dbReference>
<dbReference type="InterPro" id="IPR025714">
    <property type="entry name" value="Methyltranfer_dom"/>
</dbReference>
<protein>
    <submittedName>
        <fullName evidence="3">Demethylmenaquinone methyltransferase</fullName>
        <ecNumber evidence="3">2.1.1.163</ecNumber>
    </submittedName>
</protein>
<dbReference type="PANTHER" id="PTHR43861">
    <property type="entry name" value="TRANS-ACONITATE 2-METHYLTRANSFERASE-RELATED"/>
    <property type="match status" value="1"/>
</dbReference>
<reference evidence="3 4" key="1">
    <citation type="submission" date="2019-02" db="EMBL/GenBank/DDBJ databases">
        <title>Deep-cultivation of Planctomycetes and their phenomic and genomic characterization uncovers novel biology.</title>
        <authorList>
            <person name="Wiegand S."/>
            <person name="Jogler M."/>
            <person name="Boedeker C."/>
            <person name="Pinto D."/>
            <person name="Vollmers J."/>
            <person name="Rivas-Marin E."/>
            <person name="Kohn T."/>
            <person name="Peeters S.H."/>
            <person name="Heuer A."/>
            <person name="Rast P."/>
            <person name="Oberbeckmann S."/>
            <person name="Bunk B."/>
            <person name="Jeske O."/>
            <person name="Meyerdierks A."/>
            <person name="Storesund J.E."/>
            <person name="Kallscheuer N."/>
            <person name="Luecker S."/>
            <person name="Lage O.M."/>
            <person name="Pohl T."/>
            <person name="Merkel B.J."/>
            <person name="Hornburger P."/>
            <person name="Mueller R.-W."/>
            <person name="Bruemmer F."/>
            <person name="Labrenz M."/>
            <person name="Spormann A.M."/>
            <person name="Op den Camp H."/>
            <person name="Overmann J."/>
            <person name="Amann R."/>
            <person name="Jetten M.S.M."/>
            <person name="Mascher T."/>
            <person name="Medema M.H."/>
            <person name="Devos D.P."/>
            <person name="Kaster A.-K."/>
            <person name="Ovreas L."/>
            <person name="Rohde M."/>
            <person name="Galperin M.Y."/>
            <person name="Jogler C."/>
        </authorList>
    </citation>
    <scope>NUCLEOTIDE SEQUENCE [LARGE SCALE GENOMIC DNA]</scope>
    <source>
        <strain evidence="3 4">Pla175</strain>
    </source>
</reference>
<feature type="signal peptide" evidence="1">
    <location>
        <begin position="1"/>
        <end position="21"/>
    </location>
</feature>
<name>A0A518D5P4_9BACT</name>
<dbReference type="InterPro" id="IPR029063">
    <property type="entry name" value="SAM-dependent_MTases_sf"/>
</dbReference>
<keyword evidence="3" id="KW-0808">Transferase</keyword>
<dbReference type="GO" id="GO:0032259">
    <property type="term" value="P:methylation"/>
    <property type="evidence" value="ECO:0007669"/>
    <property type="project" value="UniProtKB-KW"/>
</dbReference>
<dbReference type="EC" id="2.1.1.163" evidence="3"/>
<evidence type="ECO:0000313" key="3">
    <source>
        <dbReference type="EMBL" id="QDU86793.1"/>
    </source>
</evidence>
<dbReference type="CDD" id="cd02440">
    <property type="entry name" value="AdoMet_MTases"/>
    <property type="match status" value="1"/>
</dbReference>
<gene>
    <name evidence="3" type="primary">ubiE_1</name>
    <name evidence="3" type="ORF">Pla175_01450</name>
</gene>
<dbReference type="KEGG" id="pnd:Pla175_01450"/>
<dbReference type="GO" id="GO:0043770">
    <property type="term" value="F:demethylmenaquinone methyltransferase activity"/>
    <property type="evidence" value="ECO:0007669"/>
    <property type="project" value="UniProtKB-EC"/>
</dbReference>
<dbReference type="RefSeq" id="WP_197527178.1">
    <property type="nucleotide sequence ID" value="NZ_CP036291.1"/>
</dbReference>
<dbReference type="Gene3D" id="3.40.50.150">
    <property type="entry name" value="Vaccinia Virus protein VP39"/>
    <property type="match status" value="1"/>
</dbReference>
<dbReference type="Pfam" id="PF13847">
    <property type="entry name" value="Methyltransf_31"/>
    <property type="match status" value="1"/>
</dbReference>
<keyword evidence="4" id="KW-1185">Reference proteome</keyword>
<evidence type="ECO:0000313" key="4">
    <source>
        <dbReference type="Proteomes" id="UP000317429"/>
    </source>
</evidence>
<feature type="chain" id="PRO_5021834774" evidence="1">
    <location>
        <begin position="22"/>
        <end position="241"/>
    </location>
</feature>
<dbReference type="EMBL" id="CP036291">
    <property type="protein sequence ID" value="QDU86793.1"/>
    <property type="molecule type" value="Genomic_DNA"/>
</dbReference>
<keyword evidence="1" id="KW-0732">Signal</keyword>
<proteinExistence type="predicted"/>